<feature type="compositionally biased region" description="Basic and acidic residues" evidence="5">
    <location>
        <begin position="94"/>
        <end position="111"/>
    </location>
</feature>
<dbReference type="SMART" id="SM00903">
    <property type="entry name" value="Flavin_Reduct"/>
    <property type="match status" value="1"/>
</dbReference>
<dbReference type="RefSeq" id="XP_064707320.1">
    <property type="nucleotide sequence ID" value="XM_064845062.1"/>
</dbReference>
<feature type="compositionally biased region" description="Polar residues" evidence="5">
    <location>
        <begin position="29"/>
        <end position="40"/>
    </location>
</feature>
<accession>A0AAV9NCM0</accession>
<comment type="cofactor">
    <cofactor evidence="1">
        <name>FMN</name>
        <dbReference type="ChEBI" id="CHEBI:58210"/>
    </cofactor>
</comment>
<protein>
    <recommendedName>
        <fullName evidence="6">Flavin reductase like domain-containing protein</fullName>
    </recommendedName>
</protein>
<evidence type="ECO:0000259" key="6">
    <source>
        <dbReference type="SMART" id="SM00903"/>
    </source>
</evidence>
<dbReference type="AlphaFoldDB" id="A0AAV9NCM0"/>
<keyword evidence="2" id="KW-0285">Flavoprotein</keyword>
<comment type="caution">
    <text evidence="7">The sequence shown here is derived from an EMBL/GenBank/DDBJ whole genome shotgun (WGS) entry which is preliminary data.</text>
</comment>
<evidence type="ECO:0000313" key="8">
    <source>
        <dbReference type="Proteomes" id="UP001358417"/>
    </source>
</evidence>
<keyword evidence="8" id="KW-1185">Reference proteome</keyword>
<dbReference type="PANTHER" id="PTHR33798">
    <property type="entry name" value="FLAVOPROTEIN OXYGENASE"/>
    <property type="match status" value="1"/>
</dbReference>
<feature type="region of interest" description="Disordered" evidence="5">
    <location>
        <begin position="94"/>
        <end position="116"/>
    </location>
</feature>
<evidence type="ECO:0000313" key="7">
    <source>
        <dbReference type="EMBL" id="KAK5054547.1"/>
    </source>
</evidence>
<dbReference type="GeneID" id="89969658"/>
<name>A0AAV9NCM0_9EURO</name>
<evidence type="ECO:0000256" key="1">
    <source>
        <dbReference type="ARBA" id="ARBA00001917"/>
    </source>
</evidence>
<dbReference type="Proteomes" id="UP001358417">
    <property type="component" value="Unassembled WGS sequence"/>
</dbReference>
<evidence type="ECO:0000256" key="3">
    <source>
        <dbReference type="ARBA" id="ARBA00022643"/>
    </source>
</evidence>
<proteinExistence type="inferred from homology"/>
<dbReference type="EMBL" id="JAVRRD010000010">
    <property type="protein sequence ID" value="KAK5054547.1"/>
    <property type="molecule type" value="Genomic_DNA"/>
</dbReference>
<dbReference type="PANTHER" id="PTHR33798:SF5">
    <property type="entry name" value="FLAVIN REDUCTASE LIKE DOMAIN-CONTAINING PROTEIN"/>
    <property type="match status" value="1"/>
</dbReference>
<organism evidence="7 8">
    <name type="scientific">Exophiala bonariae</name>
    <dbReference type="NCBI Taxonomy" id="1690606"/>
    <lineage>
        <taxon>Eukaryota</taxon>
        <taxon>Fungi</taxon>
        <taxon>Dikarya</taxon>
        <taxon>Ascomycota</taxon>
        <taxon>Pezizomycotina</taxon>
        <taxon>Eurotiomycetes</taxon>
        <taxon>Chaetothyriomycetidae</taxon>
        <taxon>Chaetothyriales</taxon>
        <taxon>Herpotrichiellaceae</taxon>
        <taxon>Exophiala</taxon>
    </lineage>
</organism>
<reference evidence="7 8" key="1">
    <citation type="submission" date="2023-08" db="EMBL/GenBank/DDBJ databases">
        <title>Black Yeasts Isolated from many extreme environments.</title>
        <authorList>
            <person name="Coleine C."/>
            <person name="Stajich J.E."/>
            <person name="Selbmann L."/>
        </authorList>
    </citation>
    <scope>NUCLEOTIDE SEQUENCE [LARGE SCALE GENOMIC DNA]</scope>
    <source>
        <strain evidence="7 8">CCFEE 5792</strain>
    </source>
</reference>
<evidence type="ECO:0000256" key="4">
    <source>
        <dbReference type="ARBA" id="ARBA00038054"/>
    </source>
</evidence>
<evidence type="ECO:0000256" key="5">
    <source>
        <dbReference type="SAM" id="MobiDB-lite"/>
    </source>
</evidence>
<keyword evidence="3" id="KW-0288">FMN</keyword>
<dbReference type="SUPFAM" id="SSF50475">
    <property type="entry name" value="FMN-binding split barrel"/>
    <property type="match status" value="1"/>
</dbReference>
<evidence type="ECO:0000256" key="2">
    <source>
        <dbReference type="ARBA" id="ARBA00022630"/>
    </source>
</evidence>
<comment type="similarity">
    <text evidence="4">Belongs to the flavoredoxin family.</text>
</comment>
<dbReference type="InterPro" id="IPR002563">
    <property type="entry name" value="Flavin_Rdtase-like_dom"/>
</dbReference>
<gene>
    <name evidence="7" type="ORF">LTR84_001438</name>
</gene>
<sequence length="332" mass="37066">MRMARVMGDSSMRLVRQFAHARSKASKTGLPSSRHSSTAAGANPFVLNSRHADFKEVQESRPTFDRSMPIITTQSPNPAWKYGDGARIDHQTSEDLVPKEQSRQENRHTEIDPNAPDRTMIQNYQVLISGIPRPISFVSTASSDGAKNLSPFSYFQVVDHDPPILVIGFSGRQARPKDTSRNLMETGECVINIVSEHMVEAVNATSLELPHGVSEWELSGLTAAPSSTVKPERVREAIFSIEGRLLEMKELDYGTHGTDQAKGALAIIEATRFWVREDAINAEKTTIDLEKLRPLVQLGGISYGRVRETFELPRPRLEDELSNKAKNLERYI</sequence>
<feature type="domain" description="Flavin reductase like" evidence="6">
    <location>
        <begin position="128"/>
        <end position="283"/>
    </location>
</feature>
<dbReference type="Pfam" id="PF01613">
    <property type="entry name" value="Flavin_Reduct"/>
    <property type="match status" value="1"/>
</dbReference>
<dbReference type="InterPro" id="IPR012349">
    <property type="entry name" value="Split_barrel_FMN-bd"/>
</dbReference>
<dbReference type="Gene3D" id="2.30.110.10">
    <property type="entry name" value="Electron Transport, Fmn-binding Protein, Chain A"/>
    <property type="match status" value="1"/>
</dbReference>
<feature type="region of interest" description="Disordered" evidence="5">
    <location>
        <begin position="19"/>
        <end position="41"/>
    </location>
</feature>
<dbReference type="GO" id="GO:0010181">
    <property type="term" value="F:FMN binding"/>
    <property type="evidence" value="ECO:0007669"/>
    <property type="project" value="InterPro"/>
</dbReference>